<dbReference type="CDD" id="cd00519">
    <property type="entry name" value="Lipase_3"/>
    <property type="match status" value="1"/>
</dbReference>
<dbReference type="Proteomes" id="UP001163828">
    <property type="component" value="Unassembled WGS sequence"/>
</dbReference>
<dbReference type="SUPFAM" id="SSF53474">
    <property type="entry name" value="alpha/beta-Hydrolases"/>
    <property type="match status" value="1"/>
</dbReference>
<name>A0ABQ8Q3R6_9AGAR</name>
<dbReference type="PANTHER" id="PTHR45856">
    <property type="entry name" value="ALPHA/BETA-HYDROLASES SUPERFAMILY PROTEIN"/>
    <property type="match status" value="1"/>
</dbReference>
<dbReference type="InterPro" id="IPR029058">
    <property type="entry name" value="AB_hydrolase_fold"/>
</dbReference>
<accession>A0ABQ8Q3R6</accession>
<comment type="catalytic activity">
    <reaction evidence="3">
        <text>a diacylglycerol + H2O = a monoacylglycerol + a fatty acid + H(+)</text>
        <dbReference type="Rhea" id="RHEA:32731"/>
        <dbReference type="ChEBI" id="CHEBI:15377"/>
        <dbReference type="ChEBI" id="CHEBI:15378"/>
        <dbReference type="ChEBI" id="CHEBI:17408"/>
        <dbReference type="ChEBI" id="CHEBI:18035"/>
        <dbReference type="ChEBI" id="CHEBI:28868"/>
    </reaction>
</comment>
<dbReference type="PANTHER" id="PTHR45856:SF25">
    <property type="entry name" value="FUNGAL LIPASE-LIKE DOMAIN-CONTAINING PROTEIN"/>
    <property type="match status" value="1"/>
</dbReference>
<evidence type="ECO:0000313" key="6">
    <source>
        <dbReference type="EMBL" id="KAJ3993045.1"/>
    </source>
</evidence>
<keyword evidence="1" id="KW-1015">Disulfide bond</keyword>
<dbReference type="InterPro" id="IPR002921">
    <property type="entry name" value="Fungal_lipase-type"/>
</dbReference>
<evidence type="ECO:0000259" key="5">
    <source>
        <dbReference type="Pfam" id="PF01764"/>
    </source>
</evidence>
<feature type="domain" description="Fungal lipase-type" evidence="5">
    <location>
        <begin position="111"/>
        <end position="250"/>
    </location>
</feature>
<organism evidence="6 7">
    <name type="scientific">Lentinula boryana</name>
    <dbReference type="NCBI Taxonomy" id="40481"/>
    <lineage>
        <taxon>Eukaryota</taxon>
        <taxon>Fungi</taxon>
        <taxon>Dikarya</taxon>
        <taxon>Basidiomycota</taxon>
        <taxon>Agaricomycotina</taxon>
        <taxon>Agaricomycetes</taxon>
        <taxon>Agaricomycetidae</taxon>
        <taxon>Agaricales</taxon>
        <taxon>Marasmiineae</taxon>
        <taxon>Omphalotaceae</taxon>
        <taxon>Lentinula</taxon>
    </lineage>
</organism>
<gene>
    <name evidence="6" type="ORF">F5050DRAFT_785395</name>
</gene>
<dbReference type="Gene3D" id="3.40.50.1820">
    <property type="entry name" value="alpha/beta hydrolase"/>
    <property type="match status" value="1"/>
</dbReference>
<keyword evidence="7" id="KW-1185">Reference proteome</keyword>
<comment type="catalytic activity">
    <reaction evidence="4">
        <text>a monoacylglycerol + H2O = glycerol + a fatty acid + H(+)</text>
        <dbReference type="Rhea" id="RHEA:15245"/>
        <dbReference type="ChEBI" id="CHEBI:15377"/>
        <dbReference type="ChEBI" id="CHEBI:15378"/>
        <dbReference type="ChEBI" id="CHEBI:17408"/>
        <dbReference type="ChEBI" id="CHEBI:17754"/>
        <dbReference type="ChEBI" id="CHEBI:28868"/>
    </reaction>
</comment>
<evidence type="ECO:0000256" key="4">
    <source>
        <dbReference type="ARBA" id="ARBA00048461"/>
    </source>
</evidence>
<proteinExistence type="inferred from homology"/>
<reference evidence="6" key="1">
    <citation type="submission" date="2022-08" db="EMBL/GenBank/DDBJ databases">
        <authorList>
            <consortium name="DOE Joint Genome Institute"/>
            <person name="Min B."/>
            <person name="Riley R."/>
            <person name="Sierra-Patev S."/>
            <person name="Naranjo-Ortiz M."/>
            <person name="Looney B."/>
            <person name="Konkel Z."/>
            <person name="Slot J.C."/>
            <person name="Sakamoto Y."/>
            <person name="Steenwyk J.L."/>
            <person name="Rokas A."/>
            <person name="Carro J."/>
            <person name="Camarero S."/>
            <person name="Ferreira P."/>
            <person name="Molpeceres G."/>
            <person name="Ruiz-Duenas F.J."/>
            <person name="Serrano A."/>
            <person name="Henrissat B."/>
            <person name="Drula E."/>
            <person name="Hughes K.W."/>
            <person name="Mata J.L."/>
            <person name="Ishikawa N.K."/>
            <person name="Vargas-Isla R."/>
            <person name="Ushijima S."/>
            <person name="Smith C.A."/>
            <person name="Ahrendt S."/>
            <person name="Andreopoulos W."/>
            <person name="He G."/>
            <person name="Labutti K."/>
            <person name="Lipzen A."/>
            <person name="Ng V."/>
            <person name="Sandor L."/>
            <person name="Barry K."/>
            <person name="Martinez A.T."/>
            <person name="Xiao Y."/>
            <person name="Gibbons J.G."/>
            <person name="Terashima K."/>
            <person name="Hibbett D.S."/>
            <person name="Grigoriev I.V."/>
        </authorList>
    </citation>
    <scope>NUCLEOTIDE SEQUENCE</scope>
    <source>
        <strain evidence="6">TFB10827</strain>
    </source>
</reference>
<evidence type="ECO:0000313" key="7">
    <source>
        <dbReference type="Proteomes" id="UP001163828"/>
    </source>
</evidence>
<sequence length="309" mass="33096">MYTESHPTFTLRLEYRTYKYLTSAFASPTARAGIEARAAITALSAAQIKAYKPYTYYASTAYCSPSTTINWSCGTNCQANPGFVPVASGGDGNSIQYWFVGYDTTLKSVIVSHQGTDVTEILSVITDTEFALETMDSTLFTGVSSSVKVHDGFGKEQAKTATTVLSAVKTTMSTHSTSTITTTGHSLGAALSLLDALYLSIQLPSTSVNFIGYGLPRVGNQAFANLMDSKFPNLAHINNKEDMVPIVPGELLGYVHPSGEKHILDNSTWVACPGQDNDNKECSTGDVPTIFNGDVDDHIGPYDGVEMGC</sequence>
<comment type="caution">
    <text evidence="6">The sequence shown here is derived from an EMBL/GenBank/DDBJ whole genome shotgun (WGS) entry which is preliminary data.</text>
</comment>
<evidence type="ECO:0000256" key="1">
    <source>
        <dbReference type="ARBA" id="ARBA00023157"/>
    </source>
</evidence>
<dbReference type="EMBL" id="MU790797">
    <property type="protein sequence ID" value="KAJ3993045.1"/>
    <property type="molecule type" value="Genomic_DNA"/>
</dbReference>
<dbReference type="Pfam" id="PF01764">
    <property type="entry name" value="Lipase_3"/>
    <property type="match status" value="1"/>
</dbReference>
<dbReference type="InterPro" id="IPR051218">
    <property type="entry name" value="Sec_MonoDiacylglyc_Lipase"/>
</dbReference>
<protein>
    <submittedName>
        <fullName evidence="6">Alpha/beta-hydrolase</fullName>
    </submittedName>
</protein>
<comment type="similarity">
    <text evidence="2">Belongs to the AB hydrolase superfamily. Lipase family. Class 3 subfamily.</text>
</comment>
<evidence type="ECO:0000256" key="3">
    <source>
        <dbReference type="ARBA" id="ARBA00047591"/>
    </source>
</evidence>
<evidence type="ECO:0000256" key="2">
    <source>
        <dbReference type="ARBA" id="ARBA00043996"/>
    </source>
</evidence>